<proteinExistence type="inferred from homology"/>
<keyword evidence="4" id="KW-0479">Metal-binding</keyword>
<evidence type="ECO:0000313" key="9">
    <source>
        <dbReference type="Proteomes" id="UP000070250"/>
    </source>
</evidence>
<dbReference type="InterPro" id="IPR017870">
    <property type="entry name" value="FeS_cluster_insertion_CS"/>
</dbReference>
<reference evidence="8 9" key="1">
    <citation type="submission" date="2015-06" db="EMBL/GenBank/DDBJ databases">
        <title>A Comprehensive Approach to Explore the Metabolic and Phylogenetic Diversity of Bacterial Steroid Degradation in the Environment: Testosterone as an Example.</title>
        <authorList>
            <person name="Yang F.-C."/>
            <person name="Chen Y.-L."/>
            <person name="Yu C.-P."/>
            <person name="Tang S.-L."/>
            <person name="Wang P.-H."/>
            <person name="Ismail W."/>
            <person name="Wang C.-H."/>
            <person name="Yang C.-Y."/>
            <person name="Chiang Y.-R."/>
        </authorList>
    </citation>
    <scope>NUCLEOTIDE SEQUENCE [LARGE SCALE GENOMIC DNA]</scope>
    <source>
        <strain evidence="8 9">DSM 18526</strain>
    </source>
</reference>
<evidence type="ECO:0000313" key="8">
    <source>
        <dbReference type="EMBL" id="AMN46768.1"/>
    </source>
</evidence>
<dbReference type="NCBIfam" id="TIGR00049">
    <property type="entry name" value="iron-sulfur cluster assembly accessory protein"/>
    <property type="match status" value="1"/>
</dbReference>
<dbReference type="NCBIfam" id="TIGR02011">
    <property type="entry name" value="IscA"/>
    <property type="match status" value="1"/>
</dbReference>
<accession>A0A127FAY5</accession>
<evidence type="ECO:0000256" key="5">
    <source>
        <dbReference type="ARBA" id="ARBA00023004"/>
    </source>
</evidence>
<dbReference type="GO" id="GO:0046872">
    <property type="term" value="F:metal ion binding"/>
    <property type="evidence" value="ECO:0007669"/>
    <property type="project" value="UniProtKB-KW"/>
</dbReference>
<sequence>MSISLTAAAANRVQSFLARRGQGVGLRLSIKKTGCSGFAYVVNYADEIGADDIVFEDQGVKVIVDRDSLSFIDGTEVDFVKQGLNEAFRFRNPNSKGECGCGESFTVGT</sequence>
<dbReference type="GO" id="GO:0005829">
    <property type="term" value="C:cytosol"/>
    <property type="evidence" value="ECO:0007669"/>
    <property type="project" value="TreeGrafter"/>
</dbReference>
<dbReference type="KEGG" id="sdf:ACG33_06585"/>
<comment type="similarity">
    <text evidence="2">Belongs to the HesB/IscA family.</text>
</comment>
<dbReference type="FunFam" id="2.60.300.12:FF:000001">
    <property type="entry name" value="Iron-binding protein IscA"/>
    <property type="match status" value="1"/>
</dbReference>
<dbReference type="GO" id="GO:0051537">
    <property type="term" value="F:2 iron, 2 sulfur cluster binding"/>
    <property type="evidence" value="ECO:0007669"/>
    <property type="project" value="TreeGrafter"/>
</dbReference>
<name>A0A127FAY5_STEDE</name>
<dbReference type="OrthoDB" id="9801228at2"/>
<keyword evidence="5" id="KW-0408">Iron</keyword>
<dbReference type="AlphaFoldDB" id="A0A127FAY5"/>
<gene>
    <name evidence="8" type="primary">iscA</name>
    <name evidence="8" type="ORF">ACG33_06585</name>
</gene>
<dbReference type="PATRIC" id="fig|465721.4.peg.1402"/>
<dbReference type="PROSITE" id="PS01152">
    <property type="entry name" value="HESB"/>
    <property type="match status" value="1"/>
</dbReference>
<evidence type="ECO:0000256" key="3">
    <source>
        <dbReference type="ARBA" id="ARBA00014591"/>
    </source>
</evidence>
<evidence type="ECO:0000259" key="7">
    <source>
        <dbReference type="Pfam" id="PF01521"/>
    </source>
</evidence>
<organism evidence="8 9">
    <name type="scientific">Steroidobacter denitrificans</name>
    <dbReference type="NCBI Taxonomy" id="465721"/>
    <lineage>
        <taxon>Bacteria</taxon>
        <taxon>Pseudomonadati</taxon>
        <taxon>Pseudomonadota</taxon>
        <taxon>Gammaproteobacteria</taxon>
        <taxon>Steroidobacterales</taxon>
        <taxon>Steroidobacteraceae</taxon>
        <taxon>Steroidobacter</taxon>
    </lineage>
</organism>
<dbReference type="InterPro" id="IPR016092">
    <property type="entry name" value="ATAP"/>
</dbReference>
<dbReference type="InterPro" id="IPR050322">
    <property type="entry name" value="Fe-S_cluster_asmbl/transfer"/>
</dbReference>
<dbReference type="EMBL" id="CP011971">
    <property type="protein sequence ID" value="AMN46768.1"/>
    <property type="molecule type" value="Genomic_DNA"/>
</dbReference>
<dbReference type="Pfam" id="PF01521">
    <property type="entry name" value="Fe-S_biosyn"/>
    <property type="match status" value="1"/>
</dbReference>
<dbReference type="RefSeq" id="WP_066919739.1">
    <property type="nucleotide sequence ID" value="NZ_CP011971.1"/>
</dbReference>
<protein>
    <recommendedName>
        <fullName evidence="3">Iron-binding protein IscA</fullName>
    </recommendedName>
    <alternativeName>
        <fullName evidence="6">Iron-sulfur cluster assembly protein</fullName>
    </alternativeName>
</protein>
<dbReference type="SUPFAM" id="SSF89360">
    <property type="entry name" value="HesB-like domain"/>
    <property type="match status" value="1"/>
</dbReference>
<dbReference type="InterPro" id="IPR035903">
    <property type="entry name" value="HesB-like_dom_sf"/>
</dbReference>
<dbReference type="Gene3D" id="2.60.300.12">
    <property type="entry name" value="HesB-like domain"/>
    <property type="match status" value="1"/>
</dbReference>
<evidence type="ECO:0000256" key="6">
    <source>
        <dbReference type="ARBA" id="ARBA00032050"/>
    </source>
</evidence>
<dbReference type="STRING" id="465721.ACG33_06585"/>
<dbReference type="Proteomes" id="UP000070250">
    <property type="component" value="Chromosome"/>
</dbReference>
<keyword evidence="9" id="KW-1185">Reference proteome</keyword>
<evidence type="ECO:0000256" key="1">
    <source>
        <dbReference type="ARBA" id="ARBA00001962"/>
    </source>
</evidence>
<comment type="cofactor">
    <cofactor evidence="1">
        <name>Fe cation</name>
        <dbReference type="ChEBI" id="CHEBI:24875"/>
    </cofactor>
</comment>
<feature type="domain" description="Core" evidence="7">
    <location>
        <begin position="1"/>
        <end position="103"/>
    </location>
</feature>
<evidence type="ECO:0000256" key="4">
    <source>
        <dbReference type="ARBA" id="ARBA00022723"/>
    </source>
</evidence>
<dbReference type="PANTHER" id="PTHR10072:SF41">
    <property type="entry name" value="IRON-SULFUR CLUSTER ASSEMBLY 1 HOMOLOG, MITOCHONDRIAL"/>
    <property type="match status" value="1"/>
</dbReference>
<dbReference type="InterPro" id="IPR011302">
    <property type="entry name" value="IscA_proteobact"/>
</dbReference>
<dbReference type="InterPro" id="IPR000361">
    <property type="entry name" value="ATAP_core_dom"/>
</dbReference>
<evidence type="ECO:0000256" key="2">
    <source>
        <dbReference type="ARBA" id="ARBA00006718"/>
    </source>
</evidence>
<dbReference type="PANTHER" id="PTHR10072">
    <property type="entry name" value="IRON-SULFUR CLUSTER ASSEMBLY PROTEIN"/>
    <property type="match status" value="1"/>
</dbReference>
<dbReference type="GO" id="GO:0016226">
    <property type="term" value="P:iron-sulfur cluster assembly"/>
    <property type="evidence" value="ECO:0007669"/>
    <property type="project" value="InterPro"/>
</dbReference>